<name>A0A0R1KK14_9LACO</name>
<feature type="transmembrane region" description="Helical" evidence="1">
    <location>
        <begin position="9"/>
        <end position="27"/>
    </location>
</feature>
<evidence type="ECO:0000256" key="1">
    <source>
        <dbReference type="SAM" id="Phobius"/>
    </source>
</evidence>
<feature type="transmembrane region" description="Helical" evidence="1">
    <location>
        <begin position="271"/>
        <end position="290"/>
    </location>
</feature>
<proteinExistence type="predicted"/>
<feature type="transmembrane region" description="Helical" evidence="1">
    <location>
        <begin position="182"/>
        <end position="204"/>
    </location>
</feature>
<feature type="transmembrane region" description="Helical" evidence="1">
    <location>
        <begin position="87"/>
        <end position="107"/>
    </location>
</feature>
<dbReference type="EMBL" id="AZDY01000035">
    <property type="protein sequence ID" value="KRK83692.1"/>
    <property type="molecule type" value="Genomic_DNA"/>
</dbReference>
<dbReference type="STRING" id="1423788.FC78_GL001272"/>
<reference evidence="2 3" key="1">
    <citation type="journal article" date="2015" name="Genome Announc.">
        <title>Expanding the biotechnology potential of lactobacilli through comparative genomics of 213 strains and associated genera.</title>
        <authorList>
            <person name="Sun Z."/>
            <person name="Harris H.M."/>
            <person name="McCann A."/>
            <person name="Guo C."/>
            <person name="Argimon S."/>
            <person name="Zhang W."/>
            <person name="Yang X."/>
            <person name="Jeffery I.B."/>
            <person name="Cooney J.C."/>
            <person name="Kagawa T.F."/>
            <person name="Liu W."/>
            <person name="Song Y."/>
            <person name="Salvetti E."/>
            <person name="Wrobel A."/>
            <person name="Rasinkangas P."/>
            <person name="Parkhill J."/>
            <person name="Rea M.C."/>
            <person name="O'Sullivan O."/>
            <person name="Ritari J."/>
            <person name="Douillard F.P."/>
            <person name="Paul Ross R."/>
            <person name="Yang R."/>
            <person name="Briner A.E."/>
            <person name="Felis G.E."/>
            <person name="de Vos W.M."/>
            <person name="Barrangou R."/>
            <person name="Klaenhammer T.R."/>
            <person name="Caufield P.W."/>
            <person name="Cui Y."/>
            <person name="Zhang H."/>
            <person name="O'Toole P.W."/>
        </authorList>
    </citation>
    <scope>NUCLEOTIDE SEQUENCE [LARGE SCALE GENOMIC DNA]</scope>
    <source>
        <strain evidence="2 3">DSM 19674</strain>
    </source>
</reference>
<feature type="transmembrane region" description="Helical" evidence="1">
    <location>
        <begin position="323"/>
        <end position="347"/>
    </location>
</feature>
<feature type="transmembrane region" description="Helical" evidence="1">
    <location>
        <begin position="485"/>
        <end position="508"/>
    </location>
</feature>
<organism evidence="2 3">
    <name type="scientific">Companilactobacillus bobalius DSM 19674</name>
    <dbReference type="NCBI Taxonomy" id="1423788"/>
    <lineage>
        <taxon>Bacteria</taxon>
        <taxon>Bacillati</taxon>
        <taxon>Bacillota</taxon>
        <taxon>Bacilli</taxon>
        <taxon>Lactobacillales</taxon>
        <taxon>Lactobacillaceae</taxon>
        <taxon>Companilactobacillus</taxon>
        <taxon>Companilactobacillus bobalius</taxon>
    </lineage>
</organism>
<feature type="transmembrane region" description="Helical" evidence="1">
    <location>
        <begin position="353"/>
        <end position="371"/>
    </location>
</feature>
<keyword evidence="1" id="KW-1133">Transmembrane helix</keyword>
<dbReference type="OrthoDB" id="9784157at2"/>
<feature type="transmembrane region" description="Helical" evidence="1">
    <location>
        <begin position="144"/>
        <end position="162"/>
    </location>
</feature>
<dbReference type="AlphaFoldDB" id="A0A0R1KK14"/>
<evidence type="ECO:0000313" key="2">
    <source>
        <dbReference type="EMBL" id="KRK83692.1"/>
    </source>
</evidence>
<protein>
    <submittedName>
        <fullName evidence="2">Uncharacterized protein</fullName>
    </submittedName>
</protein>
<feature type="transmembrane region" description="Helical" evidence="1">
    <location>
        <begin position="58"/>
        <end position="80"/>
    </location>
</feature>
<keyword evidence="1" id="KW-0812">Transmembrane</keyword>
<sequence length="522" mass="60622">MSSRSWRRIIIGIIFLIITIFYTFLFLKHASVTNELIFNIAHIKSLSNIFTSPINFDYWGHTGSLINFYSPWLTILPGLLFLNQNVIIGFVVIFALVTYLTLTSSYYYMKKFSNDTLEALLFAVIYTLSFNRFLLVFDEQRIENYLVLIFLPMVYYGAFQIFNGKFQDWLTLTLGMTLIIWTSPYMAVAVILTLLPILPLMIFSKLSHNWTYWGKTLLNLIKAGSVTGLLTVGYWGPLLENQWSEKIVQQKRPQFDYWSWLNQEFLAKNNWYLVLILAILLGLVLIIIFLKSSFSYKIMILESFALATLLVIRPRLAFDTSRLLFAMITILDLFAIIILIRVVLLLFQEGPAILQLLILLLAIGDFGYLTFSQANQLHPHNKIEFAQKIDYKNLAVNYHDKASDSKNHFLIDGRSSQVQFNAKGNEYWLQYYNPKSVTMDIPIQKYDGYKVTINNEQPKITRSNRQTLLLQTDPNKNIIEVHAHYTVLAIISLLINLFSFIGLSYIYFSDKWKMKKKIVAES</sequence>
<dbReference type="PATRIC" id="fig|1423788.3.peg.1305"/>
<keyword evidence="1" id="KW-0472">Membrane</keyword>
<keyword evidence="3" id="KW-1185">Reference proteome</keyword>
<comment type="caution">
    <text evidence="2">The sequence shown here is derived from an EMBL/GenBank/DDBJ whole genome shotgun (WGS) entry which is preliminary data.</text>
</comment>
<accession>A0A0R1KK14</accession>
<feature type="transmembrane region" description="Helical" evidence="1">
    <location>
        <begin position="216"/>
        <end position="236"/>
    </location>
</feature>
<gene>
    <name evidence="2" type="ORF">FC78_GL001272</name>
</gene>
<dbReference type="Proteomes" id="UP000051515">
    <property type="component" value="Unassembled WGS sequence"/>
</dbReference>
<feature type="transmembrane region" description="Helical" evidence="1">
    <location>
        <begin position="119"/>
        <end position="137"/>
    </location>
</feature>
<evidence type="ECO:0000313" key="3">
    <source>
        <dbReference type="Proteomes" id="UP000051515"/>
    </source>
</evidence>
<dbReference type="RefSeq" id="WP_056951332.1">
    <property type="nucleotide sequence ID" value="NZ_AZDY01000035.1"/>
</dbReference>